<keyword evidence="4" id="KW-0597">Phosphoprotein</keyword>
<feature type="region of interest" description="Disordered" evidence="12">
    <location>
        <begin position="676"/>
        <end position="762"/>
    </location>
</feature>
<dbReference type="InterPro" id="IPR003594">
    <property type="entry name" value="HATPase_dom"/>
</dbReference>
<reference evidence="16 17" key="1">
    <citation type="submission" date="2021-03" db="EMBL/GenBank/DDBJ databases">
        <title>Sequencing the genomes of 1000 actinobacteria strains.</title>
        <authorList>
            <person name="Klenk H.-P."/>
        </authorList>
    </citation>
    <scope>NUCLEOTIDE SEQUENCE [LARGE SCALE GENOMIC DNA]</scope>
    <source>
        <strain evidence="16 17">DSM 44580</strain>
    </source>
</reference>
<feature type="region of interest" description="Disordered" evidence="12">
    <location>
        <begin position="890"/>
        <end position="1010"/>
    </location>
</feature>
<evidence type="ECO:0000259" key="14">
    <source>
        <dbReference type="SMART" id="SM00304"/>
    </source>
</evidence>
<comment type="caution">
    <text evidence="16">The sequence shown here is derived from an EMBL/GenBank/DDBJ whole genome shotgun (WGS) entry which is preliminary data.</text>
</comment>
<evidence type="ECO:0000256" key="5">
    <source>
        <dbReference type="ARBA" id="ARBA00022679"/>
    </source>
</evidence>
<dbReference type="Gene3D" id="6.10.340.10">
    <property type="match status" value="1"/>
</dbReference>
<dbReference type="PANTHER" id="PTHR44936">
    <property type="entry name" value="SENSOR PROTEIN CREC"/>
    <property type="match status" value="1"/>
</dbReference>
<dbReference type="SMART" id="SM00387">
    <property type="entry name" value="HATPase_c"/>
    <property type="match status" value="1"/>
</dbReference>
<dbReference type="InterPro" id="IPR050980">
    <property type="entry name" value="2C_sensor_his_kinase"/>
</dbReference>
<sequence length="1111" mass="120761">MQERVAMTPDSTPVGTGKPQQAKTVADSGAARWRLRNWRLRTKLLAVLLIPTVVALVLGGVQVTNEIDQAGKLARLARQAELQGSVATLVHQLQRERDLTVRYVASENDDQQLTVLDRQRKRVVDATETLRAQLNEVGPSLDDATRTQYTTVVQQLERLNQLRRVAQSTAYPEAEVLRNYTESIKTLLELGEMTSTQVDQPDLIRLQLAVVALGRAKEQVSRKRAILLDILQQKNIEQSQVRAVLAADAELEAARNDFRKSATPEQRRQYDDTVTGLIVDVGNSTQDAVLQLANNPNVNSNAGLFNDQALLPDRWDTAATLTINLTQRVENTLIEQLKADTAAAASAVRASATTRSILVLAALALAVFLAMLVAYSLLRPLRTLRRTALEVADTRLPEAVQRILAAPDPTEAAKTAIEPVPVHTREEVGQVARSFDRVHGEAVRLAAEQALLRDNVNAMFVNLSRRSQALVERQLSLIDRLEQDEQDPDQLSSLFELDHLATRMRRNSENLLVLAGTDLTRRLTRPVPVAEVVGAAVSEVEQYARVQVTAVPDVAVMGRAVNDVVHLVAELLDNATAFSDPNTKVTVRTARTRKGELAIEISDRGVGMPEQEINDYNTRLAEPPEVDVAVSRRMGLFVVGRLAQRHDIRVRLRNNEDIEGGTTALVVVPAELVQPLSSSSSSRTSASLFTQSHTGSQPPVQAPSPYQQTAASVTNTGEHRSLFTAAQEPVETSQPSASPAPVFPDPRVFTEPEPTPEPETAVAAADPVVPEELLEEPDFPVSVVSGRGEQDPAAPLATPRDIFQPIVPAPEPAPVEETTPPPPAPAPVQAKPPAVDRPVTRVPVTPPAYGALNGTGEQPKGVEYDLDAPTERLPIYEAVLSQWFQAVDSEPVTGNTPYLGAERGDLGLGPVPPVKKSAPAAEPKPEPRPEPKPERRAEPRTEQVRLPEPPVPAEPKTEQVKLPDPAPAPAPETELPPAAVEPPASRPQDETVTVRRRSATAEWRSPADEGWQVAEAVLSSAKALQPETPAGLPKRVPKAHLVPGSAAPRQQTLPSKAPTAGRSADNVRGRMSSFQQGLRRGRHARIDVLTNESTHDDETRSNGQARNEEQP</sequence>
<keyword evidence="7" id="KW-0547">Nucleotide-binding</keyword>
<dbReference type="InterPro" id="IPR013587">
    <property type="entry name" value="Nitrate/nitrite_sensing"/>
</dbReference>
<gene>
    <name evidence="16" type="ORF">JOF53_003918</name>
</gene>
<accession>A0ABS5AEM8</accession>
<keyword evidence="10 13" id="KW-1133">Transmembrane helix</keyword>
<feature type="compositionally biased region" description="Polar residues" evidence="12">
    <location>
        <begin position="688"/>
        <end position="716"/>
    </location>
</feature>
<keyword evidence="13" id="KW-0472">Membrane</keyword>
<evidence type="ECO:0000256" key="7">
    <source>
        <dbReference type="ARBA" id="ARBA00022741"/>
    </source>
</evidence>
<evidence type="ECO:0000313" key="17">
    <source>
        <dbReference type="Proteomes" id="UP001519363"/>
    </source>
</evidence>
<feature type="compositionally biased region" description="Basic and acidic residues" evidence="12">
    <location>
        <begin position="923"/>
        <end position="945"/>
    </location>
</feature>
<protein>
    <recommendedName>
        <fullName evidence="3">histidine kinase</fullName>
        <ecNumber evidence="3">2.7.13.3</ecNumber>
    </recommendedName>
</protein>
<dbReference type="InterPro" id="IPR003660">
    <property type="entry name" value="HAMP_dom"/>
</dbReference>
<dbReference type="Proteomes" id="UP001519363">
    <property type="component" value="Unassembled WGS sequence"/>
</dbReference>
<evidence type="ECO:0000256" key="10">
    <source>
        <dbReference type="ARBA" id="ARBA00022989"/>
    </source>
</evidence>
<evidence type="ECO:0000256" key="4">
    <source>
        <dbReference type="ARBA" id="ARBA00022553"/>
    </source>
</evidence>
<keyword evidence="17" id="KW-1185">Reference proteome</keyword>
<dbReference type="SUPFAM" id="SSF55874">
    <property type="entry name" value="ATPase domain of HSP90 chaperone/DNA topoisomerase II/histidine kinase"/>
    <property type="match status" value="1"/>
</dbReference>
<keyword evidence="8 16" id="KW-0418">Kinase</keyword>
<dbReference type="InterPro" id="IPR036890">
    <property type="entry name" value="HATPase_C_sf"/>
</dbReference>
<dbReference type="PANTHER" id="PTHR44936:SF9">
    <property type="entry name" value="SENSOR PROTEIN CREC"/>
    <property type="match status" value="1"/>
</dbReference>
<evidence type="ECO:0000313" key="16">
    <source>
        <dbReference type="EMBL" id="MBP2475046.1"/>
    </source>
</evidence>
<dbReference type="EC" id="2.7.13.3" evidence="3"/>
<feature type="transmembrane region" description="Helical" evidence="13">
    <location>
        <begin position="357"/>
        <end position="378"/>
    </location>
</feature>
<evidence type="ECO:0000256" key="8">
    <source>
        <dbReference type="ARBA" id="ARBA00022777"/>
    </source>
</evidence>
<feature type="region of interest" description="Disordered" evidence="12">
    <location>
        <begin position="1"/>
        <end position="21"/>
    </location>
</feature>
<evidence type="ECO:0000259" key="15">
    <source>
        <dbReference type="SMART" id="SM00387"/>
    </source>
</evidence>
<dbReference type="Gene3D" id="3.30.565.10">
    <property type="entry name" value="Histidine kinase-like ATPase, C-terminal domain"/>
    <property type="match status" value="1"/>
</dbReference>
<feature type="domain" description="HAMP" evidence="14">
    <location>
        <begin position="375"/>
        <end position="447"/>
    </location>
</feature>
<feature type="compositionally biased region" description="Low complexity" evidence="12">
    <location>
        <begin position="677"/>
        <end position="687"/>
    </location>
</feature>
<evidence type="ECO:0000256" key="12">
    <source>
        <dbReference type="SAM" id="MobiDB-lite"/>
    </source>
</evidence>
<evidence type="ECO:0000256" key="13">
    <source>
        <dbReference type="SAM" id="Phobius"/>
    </source>
</evidence>
<feature type="compositionally biased region" description="Basic and acidic residues" evidence="12">
    <location>
        <begin position="1093"/>
        <end position="1111"/>
    </location>
</feature>
<feature type="compositionally biased region" description="Pro residues" evidence="12">
    <location>
        <begin position="807"/>
        <end position="826"/>
    </location>
</feature>
<feature type="compositionally biased region" description="Low complexity" evidence="12">
    <location>
        <begin position="827"/>
        <end position="843"/>
    </location>
</feature>
<keyword evidence="5" id="KW-0808">Transferase</keyword>
<dbReference type="GO" id="GO:0016301">
    <property type="term" value="F:kinase activity"/>
    <property type="evidence" value="ECO:0007669"/>
    <property type="project" value="UniProtKB-KW"/>
</dbReference>
<dbReference type="SMART" id="SM00304">
    <property type="entry name" value="HAMP"/>
    <property type="match status" value="2"/>
</dbReference>
<dbReference type="Pfam" id="PF08376">
    <property type="entry name" value="NIT"/>
    <property type="match status" value="1"/>
</dbReference>
<comment type="subcellular location">
    <subcellularLocation>
        <location evidence="2">Membrane</location>
    </subcellularLocation>
</comment>
<evidence type="ECO:0000256" key="6">
    <source>
        <dbReference type="ARBA" id="ARBA00022692"/>
    </source>
</evidence>
<feature type="region of interest" description="Disordered" evidence="12">
    <location>
        <begin position="782"/>
        <end position="863"/>
    </location>
</feature>
<evidence type="ECO:0000256" key="2">
    <source>
        <dbReference type="ARBA" id="ARBA00004370"/>
    </source>
</evidence>
<evidence type="ECO:0000256" key="1">
    <source>
        <dbReference type="ARBA" id="ARBA00000085"/>
    </source>
</evidence>
<evidence type="ECO:0000256" key="9">
    <source>
        <dbReference type="ARBA" id="ARBA00022840"/>
    </source>
</evidence>
<evidence type="ECO:0000256" key="3">
    <source>
        <dbReference type="ARBA" id="ARBA00012438"/>
    </source>
</evidence>
<keyword evidence="9" id="KW-0067">ATP-binding</keyword>
<dbReference type="EMBL" id="JAGIOO010000001">
    <property type="protein sequence ID" value="MBP2475046.1"/>
    <property type="molecule type" value="Genomic_DNA"/>
</dbReference>
<keyword evidence="6 13" id="KW-0812">Transmembrane</keyword>
<feature type="domain" description="HAMP" evidence="14">
    <location>
        <begin position="521"/>
        <end position="573"/>
    </location>
</feature>
<proteinExistence type="predicted"/>
<feature type="compositionally biased region" description="Low complexity" evidence="12">
    <location>
        <begin position="971"/>
        <end position="983"/>
    </location>
</feature>
<dbReference type="RefSeq" id="WP_245372812.1">
    <property type="nucleotide sequence ID" value="NZ_JAGIOO010000001.1"/>
</dbReference>
<dbReference type="Pfam" id="PF02518">
    <property type="entry name" value="HATPase_c"/>
    <property type="match status" value="1"/>
</dbReference>
<comment type="catalytic activity">
    <reaction evidence="1">
        <text>ATP + protein L-histidine = ADP + protein N-phospho-L-histidine.</text>
        <dbReference type="EC" id="2.7.13.3"/>
    </reaction>
</comment>
<evidence type="ECO:0000256" key="11">
    <source>
        <dbReference type="ARBA" id="ARBA00023012"/>
    </source>
</evidence>
<organism evidence="16 17">
    <name type="scientific">Crossiella equi</name>
    <dbReference type="NCBI Taxonomy" id="130796"/>
    <lineage>
        <taxon>Bacteria</taxon>
        <taxon>Bacillati</taxon>
        <taxon>Actinomycetota</taxon>
        <taxon>Actinomycetes</taxon>
        <taxon>Pseudonocardiales</taxon>
        <taxon>Pseudonocardiaceae</taxon>
        <taxon>Crossiella</taxon>
    </lineage>
</organism>
<feature type="domain" description="Histidine kinase/HSP90-like ATPase" evidence="15">
    <location>
        <begin position="559"/>
        <end position="672"/>
    </location>
</feature>
<feature type="compositionally biased region" description="Polar residues" evidence="12">
    <location>
        <begin position="9"/>
        <end position="21"/>
    </location>
</feature>
<keyword evidence="11" id="KW-0902">Two-component regulatory system</keyword>
<feature type="region of interest" description="Disordered" evidence="12">
    <location>
        <begin position="1022"/>
        <end position="1111"/>
    </location>
</feature>
<name>A0ABS5AEM8_9PSEU</name>